<dbReference type="EMBL" id="CP127294">
    <property type="protein sequence ID" value="WIX76116.1"/>
    <property type="molecule type" value="Genomic_DNA"/>
</dbReference>
<dbReference type="KEGG" id="acab:QRX50_32195"/>
<reference evidence="2 3" key="1">
    <citation type="submission" date="2023-06" db="EMBL/GenBank/DDBJ databases">
        <authorList>
            <person name="Oyuntsetseg B."/>
            <person name="Kim S.B."/>
        </authorList>
    </citation>
    <scope>NUCLEOTIDE SEQUENCE [LARGE SCALE GENOMIC DNA]</scope>
    <source>
        <strain evidence="2 3">2-15</strain>
    </source>
</reference>
<feature type="region of interest" description="Disordered" evidence="1">
    <location>
        <begin position="41"/>
        <end position="90"/>
    </location>
</feature>
<name>A0A9Y2IBU4_9PSEU</name>
<accession>A0A9Y2IBU4</accession>
<feature type="compositionally biased region" description="Basic and acidic residues" evidence="1">
    <location>
        <begin position="73"/>
        <end position="83"/>
    </location>
</feature>
<proteinExistence type="predicted"/>
<dbReference type="RefSeq" id="WP_285966873.1">
    <property type="nucleotide sequence ID" value="NZ_CP127294.1"/>
</dbReference>
<organism evidence="2 3">
    <name type="scientific">Amycolatopsis carbonis</name>
    <dbReference type="NCBI Taxonomy" id="715471"/>
    <lineage>
        <taxon>Bacteria</taxon>
        <taxon>Bacillati</taxon>
        <taxon>Actinomycetota</taxon>
        <taxon>Actinomycetes</taxon>
        <taxon>Pseudonocardiales</taxon>
        <taxon>Pseudonocardiaceae</taxon>
        <taxon>Amycolatopsis</taxon>
    </lineage>
</organism>
<evidence type="ECO:0000313" key="2">
    <source>
        <dbReference type="EMBL" id="WIX76116.1"/>
    </source>
</evidence>
<keyword evidence="3" id="KW-1185">Reference proteome</keyword>
<evidence type="ECO:0000313" key="3">
    <source>
        <dbReference type="Proteomes" id="UP001236014"/>
    </source>
</evidence>
<sequence>MKTVSAVPAQVARRVEVVAFARFGDPGGAWVCHTPRSPSPAGLDEYGTIGAPAAPSRRSTVDIPPGSRWSTPDSRRAGEHELPTHTTRSR</sequence>
<dbReference type="Proteomes" id="UP001236014">
    <property type="component" value="Chromosome"/>
</dbReference>
<evidence type="ECO:0000256" key="1">
    <source>
        <dbReference type="SAM" id="MobiDB-lite"/>
    </source>
</evidence>
<gene>
    <name evidence="2" type="ORF">QRX50_32195</name>
</gene>
<dbReference type="AlphaFoldDB" id="A0A9Y2IBU4"/>
<protein>
    <submittedName>
        <fullName evidence="2">Uncharacterized protein</fullName>
    </submittedName>
</protein>